<dbReference type="Proteomes" id="UP000272908">
    <property type="component" value="Unassembled WGS sequence"/>
</dbReference>
<proteinExistence type="inferred from homology"/>
<dbReference type="Pfam" id="PF13407">
    <property type="entry name" value="Peripla_BP_4"/>
    <property type="match status" value="1"/>
</dbReference>
<reference evidence="7" key="1">
    <citation type="submission" date="2018-08" db="EMBL/GenBank/DDBJ databases">
        <authorList>
            <person name="Rodrigo-Torres L."/>
            <person name="Arahal R. D."/>
            <person name="Lucena T."/>
        </authorList>
    </citation>
    <scope>NUCLEOTIDE SEQUENCE [LARGE SCALE GENOMIC DNA]</scope>
    <source>
        <strain evidence="7">CECT 7235</strain>
    </source>
</reference>
<dbReference type="PANTHER" id="PTHR46847:SF1">
    <property type="entry name" value="D-ALLOSE-BINDING PERIPLASMIC PROTEIN-RELATED"/>
    <property type="match status" value="1"/>
</dbReference>
<comment type="similarity">
    <text evidence="2">Belongs to the bacterial solute-binding protein 2 family.</text>
</comment>
<accession>A0A3B0MK32</accession>
<evidence type="ECO:0000313" key="6">
    <source>
        <dbReference type="EMBL" id="SUZ33898.1"/>
    </source>
</evidence>
<feature type="domain" description="Periplasmic binding protein" evidence="5">
    <location>
        <begin position="32"/>
        <end position="286"/>
    </location>
</feature>
<evidence type="ECO:0000256" key="3">
    <source>
        <dbReference type="ARBA" id="ARBA00022729"/>
    </source>
</evidence>
<evidence type="ECO:0000256" key="4">
    <source>
        <dbReference type="SAM" id="SignalP"/>
    </source>
</evidence>
<gene>
    <name evidence="6" type="primary">rbsB</name>
    <name evidence="6" type="ORF">ROE7235_03679</name>
</gene>
<name>A0A3B0MK32_9RHOB</name>
<dbReference type="SUPFAM" id="SSF53822">
    <property type="entry name" value="Periplasmic binding protein-like I"/>
    <property type="match status" value="1"/>
</dbReference>
<keyword evidence="7" id="KW-1185">Reference proteome</keyword>
<evidence type="ECO:0000313" key="7">
    <source>
        <dbReference type="Proteomes" id="UP000272908"/>
    </source>
</evidence>
<dbReference type="CDD" id="cd19972">
    <property type="entry name" value="PBP1_ABC_sugar_binding-like"/>
    <property type="match status" value="1"/>
</dbReference>
<dbReference type="Gene3D" id="3.40.50.2300">
    <property type="match status" value="2"/>
</dbReference>
<feature type="chain" id="PRO_5017478672" evidence="4">
    <location>
        <begin position="26"/>
        <end position="311"/>
    </location>
</feature>
<evidence type="ECO:0000256" key="1">
    <source>
        <dbReference type="ARBA" id="ARBA00004196"/>
    </source>
</evidence>
<sequence>MFNRRTLIAATAAFGLSVSATALMAQNEQVTIGLALPSLTLDFFDQIRGAASAHAEDLGIELIIVDANGDSARQVDQVQDMISRGIDALVYVPAGATAAAVPVRAAQRAGIPVVTLDRNPPNAPGDTFIASDSVAGARNIGEYLVEMTGGTAKVAILQGQIGTTPEIARDQGLMEAFEGHPGMEIVAAQPANWLQDQGFNIAQDMLQANPDITVFVGRSDAPAMGAAQAIKVANIDHKIWVVGFDGLPVALEAVRDGSLDATATQQTNLMGRLSIDSALALLQGEELPAEQLLDVTLTTSENVQGFIENHP</sequence>
<dbReference type="InterPro" id="IPR028082">
    <property type="entry name" value="Peripla_BP_I"/>
</dbReference>
<keyword evidence="3 4" id="KW-0732">Signal</keyword>
<feature type="signal peptide" evidence="4">
    <location>
        <begin position="1"/>
        <end position="25"/>
    </location>
</feature>
<dbReference type="RefSeq" id="WP_121097198.1">
    <property type="nucleotide sequence ID" value="NZ_UIHC01000088.1"/>
</dbReference>
<dbReference type="GO" id="GO:0030313">
    <property type="term" value="C:cell envelope"/>
    <property type="evidence" value="ECO:0007669"/>
    <property type="project" value="UniProtKB-SubCell"/>
</dbReference>
<organism evidence="6 7">
    <name type="scientific">Roseinatronobacter ekhonensis</name>
    <dbReference type="NCBI Taxonomy" id="254356"/>
    <lineage>
        <taxon>Bacteria</taxon>
        <taxon>Pseudomonadati</taxon>
        <taxon>Pseudomonadota</taxon>
        <taxon>Alphaproteobacteria</taxon>
        <taxon>Rhodobacterales</taxon>
        <taxon>Paracoccaceae</taxon>
        <taxon>Roseinatronobacter</taxon>
    </lineage>
</organism>
<comment type="subcellular location">
    <subcellularLocation>
        <location evidence="1">Cell envelope</location>
    </subcellularLocation>
</comment>
<dbReference type="AlphaFoldDB" id="A0A3B0MK32"/>
<dbReference type="PANTHER" id="PTHR46847">
    <property type="entry name" value="D-ALLOSE-BINDING PERIPLASMIC PROTEIN-RELATED"/>
    <property type="match status" value="1"/>
</dbReference>
<protein>
    <submittedName>
        <fullName evidence="6">Ribose import binding protein RbsB</fullName>
    </submittedName>
</protein>
<evidence type="ECO:0000256" key="2">
    <source>
        <dbReference type="ARBA" id="ARBA00007639"/>
    </source>
</evidence>
<dbReference type="GO" id="GO:0030246">
    <property type="term" value="F:carbohydrate binding"/>
    <property type="evidence" value="ECO:0007669"/>
    <property type="project" value="UniProtKB-ARBA"/>
</dbReference>
<evidence type="ECO:0000259" key="5">
    <source>
        <dbReference type="Pfam" id="PF13407"/>
    </source>
</evidence>
<dbReference type="EMBL" id="UIHC01000088">
    <property type="protein sequence ID" value="SUZ33898.1"/>
    <property type="molecule type" value="Genomic_DNA"/>
</dbReference>
<dbReference type="InterPro" id="IPR025997">
    <property type="entry name" value="SBP_2_dom"/>
</dbReference>
<dbReference type="OrthoDB" id="9804917at2"/>